<evidence type="ECO:0000313" key="1">
    <source>
        <dbReference type="EMBL" id="KAF5204998.1"/>
    </source>
</evidence>
<gene>
    <name evidence="1" type="ORF">FRX31_005420</name>
</gene>
<dbReference type="Proteomes" id="UP000554482">
    <property type="component" value="Unassembled WGS sequence"/>
</dbReference>
<accession>A0A7J6X7X5</accession>
<comment type="caution">
    <text evidence="1">The sequence shown here is derived from an EMBL/GenBank/DDBJ whole genome shotgun (WGS) entry which is preliminary data.</text>
</comment>
<organism evidence="1 2">
    <name type="scientific">Thalictrum thalictroides</name>
    <name type="common">Rue-anemone</name>
    <name type="synonym">Anemone thalictroides</name>
    <dbReference type="NCBI Taxonomy" id="46969"/>
    <lineage>
        <taxon>Eukaryota</taxon>
        <taxon>Viridiplantae</taxon>
        <taxon>Streptophyta</taxon>
        <taxon>Embryophyta</taxon>
        <taxon>Tracheophyta</taxon>
        <taxon>Spermatophyta</taxon>
        <taxon>Magnoliopsida</taxon>
        <taxon>Ranunculales</taxon>
        <taxon>Ranunculaceae</taxon>
        <taxon>Thalictroideae</taxon>
        <taxon>Thalictrum</taxon>
    </lineage>
</organism>
<name>A0A7J6X7X5_THATH</name>
<evidence type="ECO:0000313" key="2">
    <source>
        <dbReference type="Proteomes" id="UP000554482"/>
    </source>
</evidence>
<reference evidence="1 2" key="1">
    <citation type="submission" date="2020-06" db="EMBL/GenBank/DDBJ databases">
        <title>Transcriptomic and genomic resources for Thalictrum thalictroides and T. hernandezii: Facilitating candidate gene discovery in an emerging model plant lineage.</title>
        <authorList>
            <person name="Arias T."/>
            <person name="Riano-Pachon D.M."/>
            <person name="Di Stilio V.S."/>
        </authorList>
    </citation>
    <scope>NUCLEOTIDE SEQUENCE [LARGE SCALE GENOMIC DNA]</scope>
    <source>
        <strain evidence="2">cv. WT478/WT964</strain>
        <tissue evidence="1">Leaves</tissue>
    </source>
</reference>
<proteinExistence type="predicted"/>
<dbReference type="EMBL" id="JABWDY010004666">
    <property type="protein sequence ID" value="KAF5204998.1"/>
    <property type="molecule type" value="Genomic_DNA"/>
</dbReference>
<dbReference type="AlphaFoldDB" id="A0A7J6X7X5"/>
<dbReference type="OrthoDB" id="416096at2759"/>
<protein>
    <submittedName>
        <fullName evidence="1">Uncharacterized protein</fullName>
    </submittedName>
</protein>
<keyword evidence="2" id="KW-1185">Reference proteome</keyword>
<sequence length="94" mass="10395">MNIAKLLELSGFGILPEPANLRSIGCYLSIQISIGTCSLTDENQLMMKAPNNAETAEASVRILRSLFPPFLLEIMNILQIQAILIAEIQSIQYM</sequence>